<protein>
    <submittedName>
        <fullName evidence="1">Uncharacterized protein</fullName>
    </submittedName>
</protein>
<name>A0A6J5M2T3_9CAUD</name>
<gene>
    <name evidence="1" type="ORF">UFOVP351_41</name>
</gene>
<dbReference type="EMBL" id="LR796360">
    <property type="protein sequence ID" value="CAB4139366.1"/>
    <property type="molecule type" value="Genomic_DNA"/>
</dbReference>
<organism evidence="1">
    <name type="scientific">uncultured Caudovirales phage</name>
    <dbReference type="NCBI Taxonomy" id="2100421"/>
    <lineage>
        <taxon>Viruses</taxon>
        <taxon>Duplodnaviria</taxon>
        <taxon>Heunggongvirae</taxon>
        <taxon>Uroviricota</taxon>
        <taxon>Caudoviricetes</taxon>
        <taxon>Peduoviridae</taxon>
        <taxon>Maltschvirus</taxon>
        <taxon>Maltschvirus maltsch</taxon>
    </lineage>
</organism>
<reference evidence="1" key="1">
    <citation type="submission" date="2020-04" db="EMBL/GenBank/DDBJ databases">
        <authorList>
            <person name="Chiriac C."/>
            <person name="Salcher M."/>
            <person name="Ghai R."/>
            <person name="Kavagutti S V."/>
        </authorList>
    </citation>
    <scope>NUCLEOTIDE SEQUENCE</scope>
</reference>
<sequence>MTKEQIIAKANHAKRLLEDEVLTEAFASVEKDIFDEWRASDVNDYELRGDLFLTLKSLERLKARLRAILDDGTIAARS</sequence>
<evidence type="ECO:0000313" key="1">
    <source>
        <dbReference type="EMBL" id="CAB4139366.1"/>
    </source>
</evidence>
<proteinExistence type="predicted"/>
<accession>A0A6J5M2T3</accession>